<gene>
    <name evidence="6" type="ORF">ALOHA_HF4000ANIW137G21ctg1g3</name>
</gene>
<reference evidence="6" key="1">
    <citation type="journal article" date="2008" name="ISME J.">
        <title>Genomic patterns of recombination, clonal divergence and environment in marine microbial populations.</title>
        <authorList>
            <person name="Konstantinidis K.T."/>
            <person name="Delong E.F."/>
        </authorList>
    </citation>
    <scope>NUCLEOTIDE SEQUENCE</scope>
</reference>
<keyword evidence="2" id="KW-0547">Nucleotide-binding</keyword>
<dbReference type="GO" id="GO:0006772">
    <property type="term" value="P:thiamine metabolic process"/>
    <property type="evidence" value="ECO:0007669"/>
    <property type="project" value="InterPro"/>
</dbReference>
<evidence type="ECO:0000256" key="2">
    <source>
        <dbReference type="ARBA" id="ARBA00022741"/>
    </source>
</evidence>
<dbReference type="GO" id="GO:0030975">
    <property type="term" value="F:thiamine binding"/>
    <property type="evidence" value="ECO:0007669"/>
    <property type="project" value="InterPro"/>
</dbReference>
<keyword evidence="4" id="KW-0067">ATP-binding</keyword>
<protein>
    <submittedName>
        <fullName evidence="6">Putative Thiamin pyrophosphokinase, catalytic domain protein</fullName>
    </submittedName>
</protein>
<keyword evidence="3 6" id="KW-0418">Kinase</keyword>
<dbReference type="NCBIfam" id="TIGR01378">
    <property type="entry name" value="thi_PPkinase"/>
    <property type="match status" value="1"/>
</dbReference>
<sequence>MRAVLWCNAELSATALVDSLLDDAELFGVDGGALRAEAAGYPISGVLGDLDSVDAADWQGRSTLLPDDAASDLAKALSHLQTQGYSEVDVVGIDGGCPDHILGIWAALTEVRGGLGIRLHHAGGITFRVHPLDDAFEFIIPKGKEFSVFALTECDAVNISGAKWNLAAEPLSFSTRGLHNQSLGKPISISTDGVLAVIVHD</sequence>
<dbReference type="InterPro" id="IPR053149">
    <property type="entry name" value="TPK"/>
</dbReference>
<dbReference type="GO" id="GO:0004788">
    <property type="term" value="F:thiamine diphosphokinase activity"/>
    <property type="evidence" value="ECO:0007669"/>
    <property type="project" value="InterPro"/>
</dbReference>
<dbReference type="InterPro" id="IPR006282">
    <property type="entry name" value="Thi_PPkinase"/>
</dbReference>
<dbReference type="InterPro" id="IPR007373">
    <property type="entry name" value="Thiamin_PyroPKinase_B1-bd"/>
</dbReference>
<dbReference type="Gene3D" id="3.40.50.10240">
    <property type="entry name" value="Thiamin pyrophosphokinase, catalytic domain"/>
    <property type="match status" value="1"/>
</dbReference>
<dbReference type="Pfam" id="PF04265">
    <property type="entry name" value="TPK_B1_binding"/>
    <property type="match status" value="1"/>
</dbReference>
<organism evidence="6">
    <name type="scientific">uncultured marine microorganism HF4000_ANIW137G21</name>
    <dbReference type="NCBI Taxonomy" id="455530"/>
    <lineage>
        <taxon>unclassified sequences</taxon>
        <taxon>environmental samples</taxon>
    </lineage>
</organism>
<evidence type="ECO:0000313" key="6">
    <source>
        <dbReference type="EMBL" id="ABZ07475.1"/>
    </source>
</evidence>
<dbReference type="SUPFAM" id="SSF63999">
    <property type="entry name" value="Thiamin pyrophosphokinase, catalytic domain"/>
    <property type="match status" value="1"/>
</dbReference>
<dbReference type="PANTHER" id="PTHR41299">
    <property type="entry name" value="THIAMINE PYROPHOSPHOKINASE"/>
    <property type="match status" value="1"/>
</dbReference>
<dbReference type="AlphaFoldDB" id="B3T4G6"/>
<dbReference type="PANTHER" id="PTHR41299:SF1">
    <property type="entry name" value="THIAMINE PYROPHOSPHOKINASE"/>
    <property type="match status" value="1"/>
</dbReference>
<name>B3T4G6_9ZZZZ</name>
<evidence type="ECO:0000256" key="1">
    <source>
        <dbReference type="ARBA" id="ARBA00022679"/>
    </source>
</evidence>
<dbReference type="SMART" id="SM00983">
    <property type="entry name" value="TPK_B1_binding"/>
    <property type="match status" value="1"/>
</dbReference>
<evidence type="ECO:0000259" key="5">
    <source>
        <dbReference type="SMART" id="SM00983"/>
    </source>
</evidence>
<accession>B3T4G6</accession>
<feature type="domain" description="Thiamin pyrophosphokinase thiamin-binding" evidence="5">
    <location>
        <begin position="124"/>
        <end position="195"/>
    </location>
</feature>
<dbReference type="EMBL" id="EU016601">
    <property type="protein sequence ID" value="ABZ07475.1"/>
    <property type="molecule type" value="Genomic_DNA"/>
</dbReference>
<dbReference type="GO" id="GO:0016301">
    <property type="term" value="F:kinase activity"/>
    <property type="evidence" value="ECO:0007669"/>
    <property type="project" value="UniProtKB-KW"/>
</dbReference>
<proteinExistence type="predicted"/>
<evidence type="ECO:0000256" key="4">
    <source>
        <dbReference type="ARBA" id="ARBA00022840"/>
    </source>
</evidence>
<dbReference type="GO" id="GO:0009229">
    <property type="term" value="P:thiamine diphosphate biosynthetic process"/>
    <property type="evidence" value="ECO:0007669"/>
    <property type="project" value="InterPro"/>
</dbReference>
<dbReference type="InterPro" id="IPR036759">
    <property type="entry name" value="TPK_catalytic_sf"/>
</dbReference>
<keyword evidence="1" id="KW-0808">Transferase</keyword>
<dbReference type="GO" id="GO:0005524">
    <property type="term" value="F:ATP binding"/>
    <property type="evidence" value="ECO:0007669"/>
    <property type="project" value="UniProtKB-KW"/>
</dbReference>
<evidence type="ECO:0000256" key="3">
    <source>
        <dbReference type="ARBA" id="ARBA00022777"/>
    </source>
</evidence>